<feature type="signal peptide" evidence="1">
    <location>
        <begin position="1"/>
        <end position="21"/>
    </location>
</feature>
<dbReference type="Proteomes" id="UP000004259">
    <property type="component" value="Unassembled WGS sequence"/>
</dbReference>
<dbReference type="InterPro" id="IPR036439">
    <property type="entry name" value="Dockerin_dom_sf"/>
</dbReference>
<evidence type="ECO:0000313" key="3">
    <source>
        <dbReference type="EMBL" id="EGC04596.1"/>
    </source>
</evidence>
<comment type="caution">
    <text evidence="3">The sequence shown here is derived from an EMBL/GenBank/DDBJ whole genome shotgun (WGS) entry which is preliminary data.</text>
</comment>
<organism evidence="3 4">
    <name type="scientific">Ruminococcus albus 8</name>
    <dbReference type="NCBI Taxonomy" id="246199"/>
    <lineage>
        <taxon>Bacteria</taxon>
        <taxon>Bacillati</taxon>
        <taxon>Bacillota</taxon>
        <taxon>Clostridia</taxon>
        <taxon>Eubacteriales</taxon>
        <taxon>Oscillospiraceae</taxon>
        <taxon>Ruminococcus</taxon>
    </lineage>
</organism>
<dbReference type="GO" id="GO:0000272">
    <property type="term" value="P:polysaccharide catabolic process"/>
    <property type="evidence" value="ECO:0007669"/>
    <property type="project" value="InterPro"/>
</dbReference>
<dbReference type="Gene3D" id="1.10.1330.10">
    <property type="entry name" value="Dockerin domain"/>
    <property type="match status" value="1"/>
</dbReference>
<dbReference type="InterPro" id="IPR002105">
    <property type="entry name" value="Dockerin_1_rpt"/>
</dbReference>
<name>E9S834_RUMAL</name>
<dbReference type="InterPro" id="IPR018247">
    <property type="entry name" value="EF_Hand_1_Ca_BS"/>
</dbReference>
<accession>E9S834</accession>
<dbReference type="PROSITE" id="PS51766">
    <property type="entry name" value="DOCKERIN"/>
    <property type="match status" value="1"/>
</dbReference>
<dbReference type="PROSITE" id="PS00018">
    <property type="entry name" value="EF_HAND_1"/>
    <property type="match status" value="2"/>
</dbReference>
<dbReference type="EMBL" id="ADKM02000018">
    <property type="protein sequence ID" value="EGC04596.1"/>
    <property type="molecule type" value="Genomic_DNA"/>
</dbReference>
<feature type="domain" description="Dockerin" evidence="2">
    <location>
        <begin position="24"/>
        <end position="91"/>
    </location>
</feature>
<evidence type="ECO:0000256" key="1">
    <source>
        <dbReference type="SAM" id="SignalP"/>
    </source>
</evidence>
<dbReference type="InterPro" id="IPR016134">
    <property type="entry name" value="Dockerin_dom"/>
</dbReference>
<dbReference type="STRING" id="246199.CUS_7410"/>
<feature type="chain" id="PRO_5039112430" evidence="1">
    <location>
        <begin position="22"/>
        <end position="324"/>
    </location>
</feature>
<dbReference type="eggNOG" id="COG3209">
    <property type="taxonomic scope" value="Bacteria"/>
</dbReference>
<dbReference type="GO" id="GO:0004553">
    <property type="term" value="F:hydrolase activity, hydrolyzing O-glycosyl compounds"/>
    <property type="evidence" value="ECO:0007669"/>
    <property type="project" value="InterPro"/>
</dbReference>
<sequence>MNKTAAFITAAALMLTGTVSAAAAKNIRGDVNGDGSVNVTDIAKTAAHVKTVKMLDKESIAAADVNSDGKVNVTDVSLIAAYVKGVKQLPADPNNADETFEGYNAFLMFADKDMNWGNWNGQGYLGQPSFGVDADVTADGTYTVSITRNSIQARDDAGLNESLQFEEYWDGSKYLKGAEGATMLCVDITGLLDGTLSADGNELEGFLEDGENAGINKKIKGRYHGDEINVELVSIEADGWEVDFDPAKVRYGNLDEEDNCYRIEIANLMLNDADDAAIDVNELSFYDSLSVTFRITGIGSVSYDDTPDDGGEAWDWSELGNANN</sequence>
<keyword evidence="1" id="KW-0732">Signal</keyword>
<dbReference type="RefSeq" id="WP_002847045.1">
    <property type="nucleotide sequence ID" value="NZ_ADKM02000018.1"/>
</dbReference>
<reference evidence="3 4" key="1">
    <citation type="submission" date="2011-02" db="EMBL/GenBank/DDBJ databases">
        <authorList>
            <person name="Nelson K.E."/>
            <person name="Sutton G."/>
            <person name="Torralba M."/>
            <person name="Durkin S."/>
            <person name="Harkins D."/>
            <person name="Montgomery R."/>
            <person name="Ziemer C."/>
            <person name="Klaassens E."/>
            <person name="Ocuiv P."/>
            <person name="Morrison M."/>
        </authorList>
    </citation>
    <scope>NUCLEOTIDE SEQUENCE [LARGE SCALE GENOMIC DNA]</scope>
    <source>
        <strain evidence="3 4">8</strain>
    </source>
</reference>
<protein>
    <submittedName>
        <fullName evidence="3">Dockerin type I repeat protein</fullName>
    </submittedName>
</protein>
<evidence type="ECO:0000313" key="4">
    <source>
        <dbReference type="Proteomes" id="UP000004259"/>
    </source>
</evidence>
<dbReference type="AlphaFoldDB" id="E9S834"/>
<keyword evidence="4" id="KW-1185">Reference proteome</keyword>
<evidence type="ECO:0000259" key="2">
    <source>
        <dbReference type="PROSITE" id="PS51766"/>
    </source>
</evidence>
<dbReference type="Pfam" id="PF00404">
    <property type="entry name" value="Dockerin_1"/>
    <property type="match status" value="1"/>
</dbReference>
<gene>
    <name evidence="3" type="ORF">CUS_7410</name>
</gene>
<dbReference type="CDD" id="cd14256">
    <property type="entry name" value="Dockerin_I"/>
    <property type="match status" value="1"/>
</dbReference>
<proteinExistence type="predicted"/>
<dbReference type="SUPFAM" id="SSF63446">
    <property type="entry name" value="Type I dockerin domain"/>
    <property type="match status" value="1"/>
</dbReference>